<evidence type="ECO:0000313" key="8">
    <source>
        <dbReference type="EMBL" id="SHH26296.1"/>
    </source>
</evidence>
<dbReference type="HAMAP" id="MF_00479">
    <property type="entry name" value="RsxG_RnfG"/>
    <property type="match status" value="1"/>
</dbReference>
<dbReference type="Proteomes" id="UP000184447">
    <property type="component" value="Unassembled WGS sequence"/>
</dbReference>
<dbReference type="AlphaFoldDB" id="A0A1M5RJH7"/>
<protein>
    <recommendedName>
        <fullName evidence="6">Ion-translocating oxidoreductase complex subunit G</fullName>
        <ecNumber evidence="6">7.-.-.-</ecNumber>
    </recommendedName>
    <alternativeName>
        <fullName evidence="6">Rnf electron transport complex subunit G</fullName>
    </alternativeName>
</protein>
<dbReference type="InterPro" id="IPR007329">
    <property type="entry name" value="FMN-bd"/>
</dbReference>
<evidence type="ECO:0000256" key="3">
    <source>
        <dbReference type="ARBA" id="ARBA00022630"/>
    </source>
</evidence>
<dbReference type="OrthoDB" id="9794010at2"/>
<keyword evidence="5 6" id="KW-0249">Electron transport</keyword>
<keyword evidence="3 6" id="KW-0285">Flavoprotein</keyword>
<name>A0A1M5RJH7_9CLOT</name>
<dbReference type="Pfam" id="PF04205">
    <property type="entry name" value="FMN_bind"/>
    <property type="match status" value="1"/>
</dbReference>
<comment type="subcellular location">
    <subcellularLocation>
        <location evidence="6">Cell membrane</location>
        <topology evidence="6">Single-pass membrane protein</topology>
    </subcellularLocation>
</comment>
<dbReference type="PANTHER" id="PTHR36118:SF1">
    <property type="entry name" value="ION-TRANSLOCATING OXIDOREDUCTASE COMPLEX SUBUNIT G"/>
    <property type="match status" value="1"/>
</dbReference>
<dbReference type="EC" id="7.-.-.-" evidence="6"/>
<dbReference type="InterPro" id="IPR010209">
    <property type="entry name" value="Ion_transpt_RnfG/RsxG"/>
</dbReference>
<feature type="domain" description="FMN-binding" evidence="7">
    <location>
        <begin position="94"/>
        <end position="184"/>
    </location>
</feature>
<comment type="similarity">
    <text evidence="6">Belongs to the RnfG family.</text>
</comment>
<evidence type="ECO:0000256" key="1">
    <source>
        <dbReference type="ARBA" id="ARBA00022448"/>
    </source>
</evidence>
<dbReference type="GO" id="GO:0005886">
    <property type="term" value="C:plasma membrane"/>
    <property type="evidence" value="ECO:0007669"/>
    <property type="project" value="UniProtKB-SubCell"/>
</dbReference>
<keyword evidence="6" id="KW-1133">Transmembrane helix</keyword>
<dbReference type="GO" id="GO:0022900">
    <property type="term" value="P:electron transport chain"/>
    <property type="evidence" value="ECO:0007669"/>
    <property type="project" value="UniProtKB-UniRule"/>
</dbReference>
<gene>
    <name evidence="6" type="primary">rnfG</name>
    <name evidence="8" type="ORF">SAMN02745207_00563</name>
</gene>
<keyword evidence="6" id="KW-0472">Membrane</keyword>
<evidence type="ECO:0000256" key="2">
    <source>
        <dbReference type="ARBA" id="ARBA00022553"/>
    </source>
</evidence>
<keyword evidence="2 6" id="KW-0597">Phosphoprotein</keyword>
<evidence type="ECO:0000256" key="5">
    <source>
        <dbReference type="ARBA" id="ARBA00022982"/>
    </source>
</evidence>
<dbReference type="STRING" id="1121316.SAMN02745207_00563"/>
<reference evidence="8 9" key="1">
    <citation type="submission" date="2016-11" db="EMBL/GenBank/DDBJ databases">
        <authorList>
            <person name="Jaros S."/>
            <person name="Januszkiewicz K."/>
            <person name="Wedrychowicz H."/>
        </authorList>
    </citation>
    <scope>NUCLEOTIDE SEQUENCE [LARGE SCALE GENOMIC DNA]</scope>
    <source>
        <strain evidence="8 9">DSM 8605</strain>
    </source>
</reference>
<evidence type="ECO:0000313" key="9">
    <source>
        <dbReference type="Proteomes" id="UP000184447"/>
    </source>
</evidence>
<dbReference type="SMART" id="SM00900">
    <property type="entry name" value="FMN_bind"/>
    <property type="match status" value="1"/>
</dbReference>
<comment type="subunit">
    <text evidence="6">The complex is composed of six subunits: RnfA, RnfB, RnfC, RnfD, RnfE and RnfG.</text>
</comment>
<dbReference type="GO" id="GO:0009055">
    <property type="term" value="F:electron transfer activity"/>
    <property type="evidence" value="ECO:0007669"/>
    <property type="project" value="InterPro"/>
</dbReference>
<keyword evidence="6" id="KW-1003">Cell membrane</keyword>
<keyword evidence="6" id="KW-0812">Transmembrane</keyword>
<keyword evidence="9" id="KW-1185">Reference proteome</keyword>
<dbReference type="EMBL" id="FQXM01000003">
    <property type="protein sequence ID" value="SHH26296.1"/>
    <property type="molecule type" value="Genomic_DNA"/>
</dbReference>
<dbReference type="RefSeq" id="WP_073336792.1">
    <property type="nucleotide sequence ID" value="NZ_FQXM01000003.1"/>
</dbReference>
<comment type="cofactor">
    <cofactor evidence="6">
        <name>FMN</name>
        <dbReference type="ChEBI" id="CHEBI:58210"/>
    </cofactor>
</comment>
<accession>A0A1M5RJH7</accession>
<evidence type="ECO:0000256" key="6">
    <source>
        <dbReference type="HAMAP-Rule" id="MF_00479"/>
    </source>
</evidence>
<dbReference type="GO" id="GO:0010181">
    <property type="term" value="F:FMN binding"/>
    <property type="evidence" value="ECO:0007669"/>
    <property type="project" value="InterPro"/>
</dbReference>
<dbReference type="PIRSF" id="PIRSF006091">
    <property type="entry name" value="E_trnsport_RnfG"/>
    <property type="match status" value="1"/>
</dbReference>
<evidence type="ECO:0000256" key="4">
    <source>
        <dbReference type="ARBA" id="ARBA00022643"/>
    </source>
</evidence>
<dbReference type="NCBIfam" id="TIGR01947">
    <property type="entry name" value="rnfG"/>
    <property type="match status" value="1"/>
</dbReference>
<feature type="modified residue" description="FMN phosphoryl threonine" evidence="6">
    <location>
        <position position="167"/>
    </location>
</feature>
<proteinExistence type="inferred from homology"/>
<evidence type="ECO:0000259" key="7">
    <source>
        <dbReference type="SMART" id="SM00900"/>
    </source>
</evidence>
<keyword evidence="6" id="KW-1278">Translocase</keyword>
<organism evidence="8 9">
    <name type="scientific">Clostridium grantii DSM 8605</name>
    <dbReference type="NCBI Taxonomy" id="1121316"/>
    <lineage>
        <taxon>Bacteria</taxon>
        <taxon>Bacillati</taxon>
        <taxon>Bacillota</taxon>
        <taxon>Clostridia</taxon>
        <taxon>Eubacteriales</taxon>
        <taxon>Clostridiaceae</taxon>
        <taxon>Clostridium</taxon>
    </lineage>
</organism>
<keyword evidence="1 6" id="KW-0813">Transport</keyword>
<keyword evidence="4 6" id="KW-0288">FMN</keyword>
<sequence>MEKSESNLRLGLILLLITAVAGILLGGAYSLTKEPIAQQTIKKNNEAMQAVLSSADTFELKEIEIPEGSLVSEVNEGKKNDEVQGYAIKVINDGYGGKINIMVGISMDGKLQGLTILEHSETPGLGANATLPDFKDQFKDKSVDNPLEVVKTPAANDNEIEALTGATITSKAVTNAVNSAIDLFNNSLKGGN</sequence>
<comment type="function">
    <text evidence="6">Part of a membrane-bound complex that couples electron transfer with translocation of ions across the membrane.</text>
</comment>
<dbReference type="PANTHER" id="PTHR36118">
    <property type="entry name" value="ION-TRANSLOCATING OXIDOREDUCTASE COMPLEX SUBUNIT G"/>
    <property type="match status" value="1"/>
</dbReference>